<organism evidence="1 2">
    <name type="scientific">Candidatus Methylomirabilis limnetica</name>
    <dbReference type="NCBI Taxonomy" id="2033718"/>
    <lineage>
        <taxon>Bacteria</taxon>
        <taxon>Candidatus Methylomirabilota</taxon>
        <taxon>Candidatus Methylomirabilia</taxon>
        <taxon>Candidatus Methylomirabilales</taxon>
        <taxon>Candidatus Methylomirabilaceae</taxon>
        <taxon>Candidatus Methylomirabilis</taxon>
    </lineage>
</organism>
<reference evidence="2" key="2">
    <citation type="journal article" date="2018" name="Environ. Microbiol.">
        <title>Bloom of a denitrifying methanotroph, 'Candidatus Methylomirabilis limnetica', in a deep stratified lake.</title>
        <authorList>
            <person name="Graf J.S."/>
            <person name="Mayr M.J."/>
            <person name="Marchant H.K."/>
            <person name="Tienken D."/>
            <person name="Hach P.F."/>
            <person name="Brand A."/>
            <person name="Schubert C.J."/>
            <person name="Kuypers M.M."/>
            <person name="Milucka J."/>
        </authorList>
    </citation>
    <scope>NUCLEOTIDE SEQUENCE [LARGE SCALE GENOMIC DNA]</scope>
    <source>
        <strain evidence="2">Zug</strain>
    </source>
</reference>
<dbReference type="Gene3D" id="6.10.280.50">
    <property type="match status" value="1"/>
</dbReference>
<gene>
    <name evidence="1" type="ORF">CLG94_04795</name>
</gene>
<dbReference type="RefSeq" id="WP_107561727.1">
    <property type="nucleotide sequence ID" value="NZ_NVQC01000016.1"/>
</dbReference>
<dbReference type="InterPro" id="IPR038444">
    <property type="entry name" value="DUF465_sf"/>
</dbReference>
<dbReference type="AlphaFoldDB" id="A0A2T4TZ09"/>
<evidence type="ECO:0000313" key="1">
    <source>
        <dbReference type="EMBL" id="PTL36353.1"/>
    </source>
</evidence>
<keyword evidence="2" id="KW-1185">Reference proteome</keyword>
<evidence type="ECO:0000313" key="2">
    <source>
        <dbReference type="Proteomes" id="UP000241436"/>
    </source>
</evidence>
<accession>A0A2T4TZ09</accession>
<reference evidence="1 2" key="1">
    <citation type="submission" date="2017-09" db="EMBL/GenBank/DDBJ databases">
        <title>Bloom of a denitrifying methanotroph, Candidatus Methylomirabilis limnetica, in a deep stratified lake.</title>
        <authorList>
            <person name="Graf J.S."/>
            <person name="Marchant H.K."/>
            <person name="Tienken D."/>
            <person name="Hach P.F."/>
            <person name="Brand A."/>
            <person name="Schubert C.J."/>
            <person name="Kuypers M.M."/>
            <person name="Milucka J."/>
        </authorList>
    </citation>
    <scope>NUCLEOTIDE SEQUENCE [LARGE SCALE GENOMIC DNA]</scope>
    <source>
        <strain evidence="1 2">Zug</strain>
    </source>
</reference>
<name>A0A2T4TZ09_9BACT</name>
<comment type="caution">
    <text evidence="1">The sequence shown here is derived from an EMBL/GenBank/DDBJ whole genome shotgun (WGS) entry which is preliminary data.</text>
</comment>
<protein>
    <recommendedName>
        <fullName evidence="3">DUF465 domain-containing protein</fullName>
    </recommendedName>
</protein>
<evidence type="ECO:0008006" key="3">
    <source>
        <dbReference type="Google" id="ProtNLM"/>
    </source>
</evidence>
<dbReference type="EMBL" id="NVQC01000016">
    <property type="protein sequence ID" value="PTL36353.1"/>
    <property type="molecule type" value="Genomic_DNA"/>
</dbReference>
<proteinExistence type="predicted"/>
<sequence length="82" mass="10125">MEETEAQLFARLREENSEFQRLAEKHREFDLKIGEYDRIYYLTSEQERKRKELQKQKLTIKDRMHVIMHQFRSNHTPATSKK</sequence>
<dbReference type="Proteomes" id="UP000241436">
    <property type="component" value="Unassembled WGS sequence"/>
</dbReference>